<sequence length="850" mass="95069">MAICHEDLLNCAFPTWQGVGLDGPCGLVQLYESMSYHKQSWAVLEHPLLILFTPTDSAISKVEPPPQREAVVQEFAERKGLSALPKTEPELLASKDDLLSWIKQEEPPGKEKWDPEEELPSVPGFAGVESPLEMKVLAPGSSSSEAPNMVITEVQVPPDATAEEEEEEEAVETPMEMRPLSSRPQVPWSGFEKAFTFVRQRGKNVIVQCSYCLPLVKHLSSAFASASNLKKHLERAHPGKLIAIERARKARRRGIYSEELRPDADSAFSRLPRQQHQQRIPFGRWGSCSETLTQQTLDRKVMDFIVEETLPLETVDKPSFVGLVRLGLPEGLSVMSAATLRDRIEGRSLALREALVGRMGDVAHVATTVDCWSSGRKSFLRVAAHWINPGTLKREFGALACKRLRGRPSYAVLATALRDVHVEYRIHNKVVCMTVDSGSNFAGTLRVFKNKETEAAETSEASDEDSEDKAEVEFVPLFEILEAGNKAGERTGDNDGLRLPPFQRCASHTLNLVATCDVQGLISESAQNSPLGLFRKHFSSLTAKCNKLWREQKASPQMAEYILEQCGAYLKVPDRSRWDSTYEALKQLSRLLSAMPLRVGAVMDRCSLARVTAEEGLAAREYTEVMAPLAQALDILRRDSGMFMGYLLPTLYNLDRKLRELEHRPLGYTYCLPLLRGLRKALRERFGPIWEDKKLLLAACLHPRFKADWLESAARADQTSRYMMEALLKAEIRSTVAEEGADPLEPDPCAEDLEEDFFNLQPRGRRCGADAVDEEVWRYLKAPGREASSLHAFPHVLQRFLLYNTGLPSSAAVEHLLCAERCAAADAGRQPSDDRLFEQLFLLKQNKGAF</sequence>
<dbReference type="PROSITE" id="PS50808">
    <property type="entry name" value="ZF_BED"/>
    <property type="match status" value="1"/>
</dbReference>
<proteinExistence type="predicted"/>
<evidence type="ECO:0000259" key="6">
    <source>
        <dbReference type="PROSITE" id="PS50808"/>
    </source>
</evidence>
<evidence type="ECO:0000256" key="4">
    <source>
        <dbReference type="PROSITE-ProRule" id="PRU00027"/>
    </source>
</evidence>
<dbReference type="Proteomes" id="UP000001646">
    <property type="component" value="Unplaced"/>
</dbReference>
<evidence type="ECO:0000256" key="2">
    <source>
        <dbReference type="ARBA" id="ARBA00022771"/>
    </source>
</evidence>
<organism evidence="7 8">
    <name type="scientific">Anolis carolinensis</name>
    <name type="common">Green anole</name>
    <name type="synonym">American chameleon</name>
    <dbReference type="NCBI Taxonomy" id="28377"/>
    <lineage>
        <taxon>Eukaryota</taxon>
        <taxon>Metazoa</taxon>
        <taxon>Chordata</taxon>
        <taxon>Craniata</taxon>
        <taxon>Vertebrata</taxon>
        <taxon>Euteleostomi</taxon>
        <taxon>Lepidosauria</taxon>
        <taxon>Squamata</taxon>
        <taxon>Bifurcata</taxon>
        <taxon>Unidentata</taxon>
        <taxon>Episquamata</taxon>
        <taxon>Toxicofera</taxon>
        <taxon>Iguania</taxon>
        <taxon>Dactyloidae</taxon>
        <taxon>Anolis</taxon>
    </lineage>
</organism>
<accession>R4GCZ9</accession>
<evidence type="ECO:0000256" key="5">
    <source>
        <dbReference type="SAM" id="MobiDB-lite"/>
    </source>
</evidence>
<evidence type="ECO:0000313" key="8">
    <source>
        <dbReference type="Proteomes" id="UP000001646"/>
    </source>
</evidence>
<feature type="region of interest" description="Disordered" evidence="5">
    <location>
        <begin position="158"/>
        <end position="183"/>
    </location>
</feature>
<dbReference type="Ensembl" id="ENSACAT00000030650.2">
    <property type="protein sequence ID" value="ENSACAP00000023231.2"/>
    <property type="gene ID" value="ENSACAG00000028287.2"/>
</dbReference>
<dbReference type="GO" id="GO:0008270">
    <property type="term" value="F:zinc ion binding"/>
    <property type="evidence" value="ECO:0007669"/>
    <property type="project" value="UniProtKB-KW"/>
</dbReference>
<dbReference type="GO" id="GO:0003677">
    <property type="term" value="F:DNA binding"/>
    <property type="evidence" value="ECO:0007669"/>
    <property type="project" value="InterPro"/>
</dbReference>
<dbReference type="AlphaFoldDB" id="R4GCZ9"/>
<dbReference type="GeneTree" id="ENSGT00940000164914"/>
<keyword evidence="8" id="KW-1185">Reference proteome</keyword>
<name>R4GCZ9_ANOCA</name>
<evidence type="ECO:0000256" key="1">
    <source>
        <dbReference type="ARBA" id="ARBA00022723"/>
    </source>
</evidence>
<protein>
    <recommendedName>
        <fullName evidence="6">BED-type domain-containing protein</fullName>
    </recommendedName>
</protein>
<dbReference type="InParanoid" id="R4GCZ9"/>
<dbReference type="PANTHER" id="PTHR47501">
    <property type="entry name" value="TRANSPOSASE-RELATED"/>
    <property type="match status" value="1"/>
</dbReference>
<dbReference type="InterPro" id="IPR003656">
    <property type="entry name" value="Znf_BED"/>
</dbReference>
<evidence type="ECO:0000313" key="7">
    <source>
        <dbReference type="Ensembl" id="ENSACAP00000023231.2"/>
    </source>
</evidence>
<dbReference type="InterPro" id="IPR012337">
    <property type="entry name" value="RNaseH-like_sf"/>
</dbReference>
<evidence type="ECO:0000256" key="3">
    <source>
        <dbReference type="ARBA" id="ARBA00022833"/>
    </source>
</evidence>
<reference evidence="7" key="3">
    <citation type="submission" date="2025-09" db="UniProtKB">
        <authorList>
            <consortium name="Ensembl"/>
        </authorList>
    </citation>
    <scope>IDENTIFICATION</scope>
</reference>
<feature type="domain" description="BED-type" evidence="6">
    <location>
        <begin position="182"/>
        <end position="244"/>
    </location>
</feature>
<feature type="compositionally biased region" description="Acidic residues" evidence="5">
    <location>
        <begin position="161"/>
        <end position="171"/>
    </location>
</feature>
<keyword evidence="1" id="KW-0479">Metal-binding</keyword>
<reference evidence="7" key="2">
    <citation type="submission" date="2025-08" db="UniProtKB">
        <authorList>
            <consortium name="Ensembl"/>
        </authorList>
    </citation>
    <scope>IDENTIFICATION</scope>
</reference>
<reference evidence="7" key="1">
    <citation type="submission" date="2009-12" db="EMBL/GenBank/DDBJ databases">
        <title>The Genome Sequence of Anolis carolinensis (Green Anole Lizard).</title>
        <authorList>
            <consortium name="The Genome Sequencing Platform"/>
            <person name="Di Palma F."/>
            <person name="Alfoldi J."/>
            <person name="Heiman D."/>
            <person name="Young S."/>
            <person name="Grabherr M."/>
            <person name="Johnson J."/>
            <person name="Lander E.S."/>
            <person name="Lindblad-Toh K."/>
        </authorList>
    </citation>
    <scope>NUCLEOTIDE SEQUENCE [LARGE SCALE GENOMIC DNA]</scope>
    <source>
        <strain evidence="7">JBL SC #1</strain>
    </source>
</reference>
<keyword evidence="3" id="KW-0862">Zinc</keyword>
<dbReference type="SUPFAM" id="SSF53098">
    <property type="entry name" value="Ribonuclease H-like"/>
    <property type="match status" value="1"/>
</dbReference>
<dbReference type="HOGENOM" id="CLU_013874_2_0_1"/>
<dbReference type="PANTHER" id="PTHR47501:SF5">
    <property type="entry name" value="HAT C-TERMINAL DIMERISATION DOMAIN-CONTAINING PROTEIN"/>
    <property type="match status" value="1"/>
</dbReference>
<keyword evidence="2 4" id="KW-0863">Zinc-finger</keyword>
<dbReference type="eggNOG" id="KOG1721">
    <property type="taxonomic scope" value="Eukaryota"/>
</dbReference>
<dbReference type="Bgee" id="ENSACAG00000028287">
    <property type="expression patterns" value="Expressed in skeletal muscle tissue and 6 other cell types or tissues"/>
</dbReference>